<evidence type="ECO:0000259" key="5">
    <source>
        <dbReference type="Pfam" id="PF00501"/>
    </source>
</evidence>
<dbReference type="InterPro" id="IPR000873">
    <property type="entry name" value="AMP-dep_synth/lig_dom"/>
</dbReference>
<dbReference type="EMBL" id="LUUH01000077">
    <property type="protein sequence ID" value="OAI00474.1"/>
    <property type="molecule type" value="Genomic_DNA"/>
</dbReference>
<dbReference type="PANTHER" id="PTHR43272">
    <property type="entry name" value="LONG-CHAIN-FATTY-ACID--COA LIGASE"/>
    <property type="match status" value="1"/>
</dbReference>
<dbReference type="AlphaFoldDB" id="A0A177M4K9"/>
<dbReference type="InterPro" id="IPR042099">
    <property type="entry name" value="ANL_N_sf"/>
</dbReference>
<reference evidence="7" key="1">
    <citation type="submission" date="2016-03" db="EMBL/GenBank/DDBJ databases">
        <authorList>
            <person name="Heylen K."/>
            <person name="De Vos P."/>
            <person name="Vekeman B."/>
        </authorList>
    </citation>
    <scope>NUCLEOTIDE SEQUENCE [LARGE SCALE GENOMIC DNA]</scope>
    <source>
        <strain evidence="7">R-45371</strain>
    </source>
</reference>
<sequence length="590" mass="66009">MSRYKTLPDLLKLRASEHPNDTAHWILNTDGTWHPISNLEFYRKAMDLSWKLKELGVKKNQVAAIMATSSHDWELIHHAFLAIGGIVVGIDPNENPEQLNAIVKIANTKILAVDHIEYLGKFQDLSQFETIIVFNAAPLEDQPDKLKFLDTSKTATGELNNTPQSDILQPSDIATILFTSGTTGTPKGIAYRHDQIIAAIDAILQTYPELNHQPCHLACWLPLSNLFQRIVNLCALAGGAEVYFVEQPQKIIEYLPTINPHIFIAVPRFYEKLYQGFETKLNQQPQLISECLRYSLKKGESQTAIGMLFRTANRQIFKSFTALFGKNIRYMVSGSAAMPLWLLHRYQALGLLILEAYGLSENVVPIAANRPSEYRFGTVGKALPGNTIILAEDEELLVKGIGVFDGYLDDQHPEKSVNESKFLPTGDYAKIDTQGFISLTGRKSEVFKTSTGRKIAPVAIESVLQNNVAVEHAVVFGENRKFLVALITVGDSNIIKDQSITTYAQKVAINLTAAISGLPEYKRPVGIIFSFKTLSVAEQELTTNLKLRRKNIRHKYEKWINELYNSLEDPKSTVHSQPISASHDIVLLKL</sequence>
<dbReference type="SUPFAM" id="SSF56801">
    <property type="entry name" value="Acetyl-CoA synthetase-like"/>
    <property type="match status" value="1"/>
</dbReference>
<dbReference type="Gene3D" id="3.40.50.12780">
    <property type="entry name" value="N-terminal domain of ligase-like"/>
    <property type="match status" value="1"/>
</dbReference>
<proteinExistence type="predicted"/>
<dbReference type="RefSeq" id="WP_064037954.1">
    <property type="nucleotide sequence ID" value="NZ_LUUH01000077.1"/>
</dbReference>
<keyword evidence="2" id="KW-0276">Fatty acid metabolism</keyword>
<evidence type="ECO:0000313" key="7">
    <source>
        <dbReference type="Proteomes" id="UP000077763"/>
    </source>
</evidence>
<feature type="domain" description="AMP-dependent synthetase/ligase" evidence="5">
    <location>
        <begin position="14"/>
        <end position="408"/>
    </location>
</feature>
<dbReference type="Pfam" id="PF23562">
    <property type="entry name" value="AMP-binding_C_3"/>
    <property type="match status" value="1"/>
</dbReference>
<dbReference type="PROSITE" id="PS00455">
    <property type="entry name" value="AMP_BINDING"/>
    <property type="match status" value="1"/>
</dbReference>
<name>A0A177M4K9_METMH</name>
<evidence type="ECO:0000256" key="3">
    <source>
        <dbReference type="ARBA" id="ARBA00023098"/>
    </source>
</evidence>
<dbReference type="GO" id="GO:0016020">
    <property type="term" value="C:membrane"/>
    <property type="evidence" value="ECO:0007669"/>
    <property type="project" value="TreeGrafter"/>
</dbReference>
<protein>
    <recommendedName>
        <fullName evidence="5">AMP-dependent synthetase/ligase domain-containing protein</fullName>
    </recommendedName>
</protein>
<dbReference type="Pfam" id="PF00501">
    <property type="entry name" value="AMP-binding"/>
    <property type="match status" value="1"/>
</dbReference>
<dbReference type="InterPro" id="IPR045851">
    <property type="entry name" value="AMP-bd_C_sf"/>
</dbReference>
<evidence type="ECO:0000256" key="1">
    <source>
        <dbReference type="ARBA" id="ARBA00022598"/>
    </source>
</evidence>
<keyword evidence="1" id="KW-0436">Ligase</keyword>
<dbReference type="Gene3D" id="3.30.300.30">
    <property type="match status" value="1"/>
</dbReference>
<accession>A0A177M4K9</accession>
<comment type="caution">
    <text evidence="6">The sequence shown here is derived from an EMBL/GenBank/DDBJ whole genome shotgun (WGS) entry which is preliminary data.</text>
</comment>
<dbReference type="Proteomes" id="UP000077763">
    <property type="component" value="Unassembled WGS sequence"/>
</dbReference>
<evidence type="ECO:0000256" key="2">
    <source>
        <dbReference type="ARBA" id="ARBA00022832"/>
    </source>
</evidence>
<evidence type="ECO:0000256" key="4">
    <source>
        <dbReference type="ARBA" id="ARBA00024484"/>
    </source>
</evidence>
<gene>
    <name evidence="6" type="ORF">A1353_01915</name>
</gene>
<dbReference type="PANTHER" id="PTHR43272:SF32">
    <property type="entry name" value="AMP-DEPENDENT SYNTHETASE_LIGASE DOMAIN-CONTAINING PROTEIN"/>
    <property type="match status" value="1"/>
</dbReference>
<comment type="catalytic activity">
    <reaction evidence="4">
        <text>a long-chain fatty acid + ATP + CoA = a long-chain fatty acyl-CoA + AMP + diphosphate</text>
        <dbReference type="Rhea" id="RHEA:15421"/>
        <dbReference type="ChEBI" id="CHEBI:30616"/>
        <dbReference type="ChEBI" id="CHEBI:33019"/>
        <dbReference type="ChEBI" id="CHEBI:57287"/>
        <dbReference type="ChEBI" id="CHEBI:57560"/>
        <dbReference type="ChEBI" id="CHEBI:83139"/>
        <dbReference type="ChEBI" id="CHEBI:456215"/>
        <dbReference type="EC" id="6.2.1.3"/>
    </reaction>
    <physiologicalReaction direction="left-to-right" evidence="4">
        <dbReference type="Rhea" id="RHEA:15422"/>
    </physiologicalReaction>
</comment>
<dbReference type="InterPro" id="IPR020845">
    <property type="entry name" value="AMP-binding_CS"/>
</dbReference>
<keyword evidence="3" id="KW-0443">Lipid metabolism</keyword>
<evidence type="ECO:0000313" key="6">
    <source>
        <dbReference type="EMBL" id="OAI00474.1"/>
    </source>
</evidence>
<dbReference type="GO" id="GO:0004467">
    <property type="term" value="F:long-chain fatty acid-CoA ligase activity"/>
    <property type="evidence" value="ECO:0007669"/>
    <property type="project" value="UniProtKB-EC"/>
</dbReference>
<organism evidence="6 7">
    <name type="scientific">Methylomonas methanica</name>
    <dbReference type="NCBI Taxonomy" id="421"/>
    <lineage>
        <taxon>Bacteria</taxon>
        <taxon>Pseudomonadati</taxon>
        <taxon>Pseudomonadota</taxon>
        <taxon>Gammaproteobacteria</taxon>
        <taxon>Methylococcales</taxon>
        <taxon>Methylococcaceae</taxon>
        <taxon>Methylomonas</taxon>
    </lineage>
</organism>